<dbReference type="PANTHER" id="PTHR10057">
    <property type="entry name" value="PERIPHERAL-TYPE BENZODIAZEPINE RECEPTOR"/>
    <property type="match status" value="1"/>
</dbReference>
<feature type="transmembrane region" description="Helical" evidence="6">
    <location>
        <begin position="79"/>
        <end position="97"/>
    </location>
</feature>
<feature type="transmembrane region" description="Helical" evidence="6">
    <location>
        <begin position="135"/>
        <end position="154"/>
    </location>
</feature>
<comment type="subcellular location">
    <subcellularLocation>
        <location evidence="1">Membrane</location>
        <topology evidence="1">Multi-pass membrane protein</topology>
    </subcellularLocation>
</comment>
<gene>
    <name evidence="7" type="ORF">LZZ85_18295</name>
</gene>
<proteinExistence type="inferred from homology"/>
<comment type="similarity">
    <text evidence="2">Belongs to the TspO/BZRP family.</text>
</comment>
<feature type="transmembrane region" description="Helical" evidence="6">
    <location>
        <begin position="103"/>
        <end position="123"/>
    </location>
</feature>
<sequence>MKKWQLLTLSLALPLAVGVIAGLVTAQNVQEWYPTIRKPGFTPPNFLFGPVWAVLYITMGISLYLILKQPASRYRQNAVISFGIQLFLNFWWGFAFFQFHLIALAAIIIIALWICILVMIRQFYKVSPLASNLQWPYLAWVSFASALNISIWYLN</sequence>
<name>A0ABS9KVE1_9BACT</name>
<evidence type="ECO:0000313" key="8">
    <source>
        <dbReference type="Proteomes" id="UP001165367"/>
    </source>
</evidence>
<keyword evidence="8" id="KW-1185">Reference proteome</keyword>
<evidence type="ECO:0000256" key="2">
    <source>
        <dbReference type="ARBA" id="ARBA00007524"/>
    </source>
</evidence>
<keyword evidence="4 6" id="KW-1133">Transmembrane helix</keyword>
<dbReference type="Proteomes" id="UP001165367">
    <property type="component" value="Unassembled WGS sequence"/>
</dbReference>
<dbReference type="Gene3D" id="1.20.1260.100">
    <property type="entry name" value="TspO/MBR protein"/>
    <property type="match status" value="1"/>
</dbReference>
<keyword evidence="3 6" id="KW-0812">Transmembrane</keyword>
<dbReference type="PIRSF" id="PIRSF005859">
    <property type="entry name" value="PBR"/>
    <property type="match status" value="1"/>
</dbReference>
<evidence type="ECO:0000256" key="1">
    <source>
        <dbReference type="ARBA" id="ARBA00004141"/>
    </source>
</evidence>
<organism evidence="7 8">
    <name type="scientific">Terrimonas ginsenosidimutans</name>
    <dbReference type="NCBI Taxonomy" id="2908004"/>
    <lineage>
        <taxon>Bacteria</taxon>
        <taxon>Pseudomonadati</taxon>
        <taxon>Bacteroidota</taxon>
        <taxon>Chitinophagia</taxon>
        <taxon>Chitinophagales</taxon>
        <taxon>Chitinophagaceae</taxon>
        <taxon>Terrimonas</taxon>
    </lineage>
</organism>
<dbReference type="PANTHER" id="PTHR10057:SF0">
    <property type="entry name" value="TRANSLOCATOR PROTEIN"/>
    <property type="match status" value="1"/>
</dbReference>
<evidence type="ECO:0000256" key="6">
    <source>
        <dbReference type="SAM" id="Phobius"/>
    </source>
</evidence>
<dbReference type="Pfam" id="PF03073">
    <property type="entry name" value="TspO_MBR"/>
    <property type="match status" value="1"/>
</dbReference>
<keyword evidence="5 6" id="KW-0472">Membrane</keyword>
<accession>A0ABS9KVE1</accession>
<evidence type="ECO:0000256" key="4">
    <source>
        <dbReference type="ARBA" id="ARBA00022989"/>
    </source>
</evidence>
<dbReference type="CDD" id="cd15904">
    <property type="entry name" value="TSPO_MBR"/>
    <property type="match status" value="1"/>
</dbReference>
<comment type="caution">
    <text evidence="7">The sequence shown here is derived from an EMBL/GenBank/DDBJ whole genome shotgun (WGS) entry which is preliminary data.</text>
</comment>
<reference evidence="7" key="1">
    <citation type="submission" date="2022-01" db="EMBL/GenBank/DDBJ databases">
        <authorList>
            <person name="Jo J.-H."/>
            <person name="Im W.-T."/>
        </authorList>
    </citation>
    <scope>NUCLEOTIDE SEQUENCE</scope>
    <source>
        <strain evidence="7">NA20</strain>
    </source>
</reference>
<dbReference type="EMBL" id="JAKLTR010000012">
    <property type="protein sequence ID" value="MCG2616255.1"/>
    <property type="molecule type" value="Genomic_DNA"/>
</dbReference>
<dbReference type="RefSeq" id="WP_237874792.1">
    <property type="nucleotide sequence ID" value="NZ_JAKLTR010000012.1"/>
</dbReference>
<dbReference type="InterPro" id="IPR038330">
    <property type="entry name" value="TspO/MBR-related_sf"/>
</dbReference>
<evidence type="ECO:0000256" key="3">
    <source>
        <dbReference type="ARBA" id="ARBA00022692"/>
    </source>
</evidence>
<dbReference type="InterPro" id="IPR004307">
    <property type="entry name" value="TspO_MBR"/>
</dbReference>
<protein>
    <submittedName>
        <fullName evidence="7">Tryptophan-rich sensory protein</fullName>
    </submittedName>
</protein>
<evidence type="ECO:0000313" key="7">
    <source>
        <dbReference type="EMBL" id="MCG2616255.1"/>
    </source>
</evidence>
<evidence type="ECO:0000256" key="5">
    <source>
        <dbReference type="ARBA" id="ARBA00023136"/>
    </source>
</evidence>
<feature type="transmembrane region" description="Helical" evidence="6">
    <location>
        <begin position="50"/>
        <end position="67"/>
    </location>
</feature>